<dbReference type="EMBL" id="CATQJL010000316">
    <property type="protein sequence ID" value="CAJ0605940.1"/>
    <property type="molecule type" value="Genomic_DNA"/>
</dbReference>
<evidence type="ECO:0000313" key="9">
    <source>
        <dbReference type="EMBL" id="CAJ0605940.1"/>
    </source>
</evidence>
<evidence type="ECO:0000256" key="6">
    <source>
        <dbReference type="ARBA" id="ARBA00023157"/>
    </source>
</evidence>
<dbReference type="GO" id="GO:0003993">
    <property type="term" value="F:acid phosphatase activity"/>
    <property type="evidence" value="ECO:0007669"/>
    <property type="project" value="UniProtKB-EC"/>
</dbReference>
<comment type="caution">
    <text evidence="9">The sequence shown here is derived from an EMBL/GenBank/DDBJ whole genome shotgun (WGS) entry which is preliminary data.</text>
</comment>
<dbReference type="Proteomes" id="UP001176961">
    <property type="component" value="Unassembled WGS sequence"/>
</dbReference>
<keyword evidence="10" id="KW-1185">Reference proteome</keyword>
<name>A0AA36H8Z3_CYLNA</name>
<protein>
    <recommendedName>
        <fullName evidence="3">acid phosphatase</fullName>
        <ecNumber evidence="3">3.1.3.2</ecNumber>
    </recommendedName>
</protein>
<feature type="chain" id="PRO_5041214911" description="acid phosphatase" evidence="8">
    <location>
        <begin position="18"/>
        <end position="442"/>
    </location>
</feature>
<sequence>MLSLLLIAILLWTEVHATKDGEMRLLLVQAMWRHGDRSPTKTYKNDPIREANWTFGGGGFGQLSTIGMQQQYDLGKLIRQRYINETGFLSKRYSSKEIYIRSTDTNRTIISALSNILGMYGGTGIAGTDYPNKTDSWPAGYVPIPVHTIFKPTDYVGIVDGPCNRRVQLWKLAEASRELQDYKNRDDVSRMLKFLEEKTGEPIHLDDVHVVRDPLYIEQIHFKDKLKNVTPWFNDTVFKEITKIYDQTTRYLNGLFEQQIMVNGLDIGLELMRIRGGAYINELVTHMNQKFDCQESDKAECKWMKGLKYYAYSVHDSTIFQLFAIMGIERKVITPGVYPEYAAAAFFELWHNETDNQPYFRLLYRANETSPIYPITKEINECNGREYCTLQVFRDFAEKVKIYKPVPELCEVDPNKEGANSTKSRVQISFGFIALLFIWMTI</sequence>
<dbReference type="CDD" id="cd07061">
    <property type="entry name" value="HP_HAP_like"/>
    <property type="match status" value="1"/>
</dbReference>
<evidence type="ECO:0000256" key="8">
    <source>
        <dbReference type="SAM" id="SignalP"/>
    </source>
</evidence>
<dbReference type="Pfam" id="PF00328">
    <property type="entry name" value="His_Phos_2"/>
    <property type="match status" value="1"/>
</dbReference>
<keyword evidence="4 8" id="KW-0732">Signal</keyword>
<feature type="signal peptide" evidence="8">
    <location>
        <begin position="1"/>
        <end position="17"/>
    </location>
</feature>
<evidence type="ECO:0000313" key="10">
    <source>
        <dbReference type="Proteomes" id="UP001176961"/>
    </source>
</evidence>
<dbReference type="AlphaFoldDB" id="A0AA36H8Z3"/>
<dbReference type="PANTHER" id="PTHR11567">
    <property type="entry name" value="ACID PHOSPHATASE-RELATED"/>
    <property type="match status" value="1"/>
</dbReference>
<comment type="similarity">
    <text evidence="2">Belongs to the histidine acid phosphatase family.</text>
</comment>
<gene>
    <name evidence="9" type="ORF">CYNAS_LOCUS17923</name>
</gene>
<dbReference type="SUPFAM" id="SSF53254">
    <property type="entry name" value="Phosphoglycerate mutase-like"/>
    <property type="match status" value="1"/>
</dbReference>
<dbReference type="PANTHER" id="PTHR11567:SF211">
    <property type="entry name" value="PROSTATIC ACID PHOSPHATASE"/>
    <property type="match status" value="1"/>
</dbReference>
<evidence type="ECO:0000256" key="2">
    <source>
        <dbReference type="ARBA" id="ARBA00005375"/>
    </source>
</evidence>
<keyword evidence="6" id="KW-1015">Disulfide bond</keyword>
<comment type="catalytic activity">
    <reaction evidence="1">
        <text>a phosphate monoester + H2O = an alcohol + phosphate</text>
        <dbReference type="Rhea" id="RHEA:15017"/>
        <dbReference type="ChEBI" id="CHEBI:15377"/>
        <dbReference type="ChEBI" id="CHEBI:30879"/>
        <dbReference type="ChEBI" id="CHEBI:43474"/>
        <dbReference type="ChEBI" id="CHEBI:67140"/>
        <dbReference type="EC" id="3.1.3.2"/>
    </reaction>
</comment>
<dbReference type="InterPro" id="IPR050645">
    <property type="entry name" value="Histidine_acid_phosphatase"/>
</dbReference>
<proteinExistence type="inferred from homology"/>
<reference evidence="9" key="1">
    <citation type="submission" date="2023-07" db="EMBL/GenBank/DDBJ databases">
        <authorList>
            <consortium name="CYATHOMIX"/>
        </authorList>
    </citation>
    <scope>NUCLEOTIDE SEQUENCE</scope>
    <source>
        <strain evidence="9">N/A</strain>
    </source>
</reference>
<dbReference type="Gene3D" id="3.40.50.1240">
    <property type="entry name" value="Phosphoglycerate mutase-like"/>
    <property type="match status" value="1"/>
</dbReference>
<dbReference type="InterPro" id="IPR029033">
    <property type="entry name" value="His_PPase_superfam"/>
</dbReference>
<evidence type="ECO:0000256" key="7">
    <source>
        <dbReference type="ARBA" id="ARBA00023180"/>
    </source>
</evidence>
<evidence type="ECO:0000256" key="1">
    <source>
        <dbReference type="ARBA" id="ARBA00000032"/>
    </source>
</evidence>
<keyword evidence="7" id="KW-0325">Glycoprotein</keyword>
<dbReference type="EC" id="3.1.3.2" evidence="3"/>
<keyword evidence="5" id="KW-0378">Hydrolase</keyword>
<accession>A0AA36H8Z3</accession>
<dbReference type="InterPro" id="IPR033379">
    <property type="entry name" value="Acid_Pase_AS"/>
</dbReference>
<organism evidence="9 10">
    <name type="scientific">Cylicocyclus nassatus</name>
    <name type="common">Nematode worm</name>
    <dbReference type="NCBI Taxonomy" id="53992"/>
    <lineage>
        <taxon>Eukaryota</taxon>
        <taxon>Metazoa</taxon>
        <taxon>Ecdysozoa</taxon>
        <taxon>Nematoda</taxon>
        <taxon>Chromadorea</taxon>
        <taxon>Rhabditida</taxon>
        <taxon>Rhabditina</taxon>
        <taxon>Rhabditomorpha</taxon>
        <taxon>Strongyloidea</taxon>
        <taxon>Strongylidae</taxon>
        <taxon>Cylicocyclus</taxon>
    </lineage>
</organism>
<evidence type="ECO:0000256" key="3">
    <source>
        <dbReference type="ARBA" id="ARBA00012646"/>
    </source>
</evidence>
<evidence type="ECO:0000256" key="4">
    <source>
        <dbReference type="ARBA" id="ARBA00022729"/>
    </source>
</evidence>
<dbReference type="InterPro" id="IPR000560">
    <property type="entry name" value="His_Pase_clade-2"/>
</dbReference>
<evidence type="ECO:0000256" key="5">
    <source>
        <dbReference type="ARBA" id="ARBA00022801"/>
    </source>
</evidence>
<dbReference type="PROSITE" id="PS00616">
    <property type="entry name" value="HIS_ACID_PHOSPHAT_1"/>
    <property type="match status" value="1"/>
</dbReference>